<feature type="region of interest" description="Disordered" evidence="5">
    <location>
        <begin position="203"/>
        <end position="238"/>
    </location>
</feature>
<comment type="similarity">
    <text evidence="4">Belongs to the cytochrome b5 family.</text>
</comment>
<evidence type="ECO:0000313" key="8">
    <source>
        <dbReference type="Proteomes" id="UP000030765"/>
    </source>
</evidence>
<gene>
    <name evidence="6" type="ORF">ZHAS_00020802</name>
</gene>
<dbReference type="PANTHER" id="PTHR21281">
    <property type="entry name" value="CYTOCHROME B5 DOMAIN-CONTAINING PROTEIN 1"/>
    <property type="match status" value="1"/>
</dbReference>
<keyword evidence="2" id="KW-0479">Metal-binding</keyword>
<evidence type="ECO:0000256" key="2">
    <source>
        <dbReference type="ARBA" id="ARBA00022723"/>
    </source>
</evidence>
<evidence type="ECO:0000256" key="1">
    <source>
        <dbReference type="ARBA" id="ARBA00022617"/>
    </source>
</evidence>
<dbReference type="OrthoDB" id="260091at2759"/>
<evidence type="ECO:0000313" key="7">
    <source>
        <dbReference type="EnsemblMetazoa" id="ASIC020802-PA"/>
    </source>
</evidence>
<protein>
    <submittedName>
        <fullName evidence="6">AGAP010016-PA-like protein</fullName>
    </submittedName>
</protein>
<dbReference type="STRING" id="74873.A0A084WQR5"/>
<dbReference type="OMA" id="CEEDTIA"/>
<reference evidence="6 8" key="1">
    <citation type="journal article" date="2014" name="BMC Genomics">
        <title>Genome sequence of Anopheles sinensis provides insight into genetics basis of mosquito competence for malaria parasites.</title>
        <authorList>
            <person name="Zhou D."/>
            <person name="Zhang D."/>
            <person name="Ding G."/>
            <person name="Shi L."/>
            <person name="Hou Q."/>
            <person name="Ye Y."/>
            <person name="Xu Y."/>
            <person name="Zhou H."/>
            <person name="Xiong C."/>
            <person name="Li S."/>
            <person name="Yu J."/>
            <person name="Hong S."/>
            <person name="Yu X."/>
            <person name="Zou P."/>
            <person name="Chen C."/>
            <person name="Chang X."/>
            <person name="Wang W."/>
            <person name="Lv Y."/>
            <person name="Sun Y."/>
            <person name="Ma L."/>
            <person name="Shen B."/>
            <person name="Zhu C."/>
        </authorList>
    </citation>
    <scope>NUCLEOTIDE SEQUENCE [LARGE SCALE GENOMIC DNA]</scope>
</reference>
<reference evidence="7" key="2">
    <citation type="submission" date="2020-05" db="UniProtKB">
        <authorList>
            <consortium name="EnsemblMetazoa"/>
        </authorList>
    </citation>
    <scope>IDENTIFICATION</scope>
</reference>
<evidence type="ECO:0000256" key="5">
    <source>
        <dbReference type="SAM" id="MobiDB-lite"/>
    </source>
</evidence>
<keyword evidence="1" id="KW-0349">Heme</keyword>
<proteinExistence type="inferred from homology"/>
<dbReference type="InterPro" id="IPR052320">
    <property type="entry name" value="Cytochrome_b5_domain"/>
</dbReference>
<dbReference type="VEuPathDB" id="VectorBase:ASIC020802"/>
<evidence type="ECO:0000256" key="3">
    <source>
        <dbReference type="ARBA" id="ARBA00023004"/>
    </source>
</evidence>
<dbReference type="VEuPathDB" id="VectorBase:ASIS009721"/>
<accession>A0A084WQR5</accession>
<evidence type="ECO:0000256" key="4">
    <source>
        <dbReference type="ARBA" id="ARBA00038168"/>
    </source>
</evidence>
<keyword evidence="8" id="KW-1185">Reference proteome</keyword>
<dbReference type="PANTHER" id="PTHR21281:SF0">
    <property type="entry name" value="CYTOCHROME B5 DOMAIN-CONTAINING PROTEIN 1"/>
    <property type="match status" value="1"/>
</dbReference>
<dbReference type="AlphaFoldDB" id="A0A084WQR5"/>
<dbReference type="GO" id="GO:0046872">
    <property type="term" value="F:metal ion binding"/>
    <property type="evidence" value="ECO:0007669"/>
    <property type="project" value="UniProtKB-KW"/>
</dbReference>
<dbReference type="EMBL" id="ATLV01025675">
    <property type="status" value="NOT_ANNOTATED_CDS"/>
    <property type="molecule type" value="Genomic_DNA"/>
</dbReference>
<dbReference type="Gene3D" id="3.10.120.10">
    <property type="entry name" value="Cytochrome b5-like heme/steroid binding domain"/>
    <property type="match status" value="1"/>
</dbReference>
<dbReference type="EMBL" id="KE525397">
    <property type="protein sequence ID" value="KFB52559.1"/>
    <property type="molecule type" value="Genomic_DNA"/>
</dbReference>
<dbReference type="InterPro" id="IPR036400">
    <property type="entry name" value="Cyt_B5-like_heme/steroid_sf"/>
</dbReference>
<evidence type="ECO:0000313" key="6">
    <source>
        <dbReference type="EMBL" id="KFB52559.1"/>
    </source>
</evidence>
<keyword evidence="3" id="KW-0408">Iron</keyword>
<sequence length="238" mass="26804">MAPAEYFLCDEVVIHNDTSSAWVIVHGTVIDVTPLFRAAGEKKLPLKKSLRWLLALAGKDLSAFFHPSLAPIERVNRNGERVPVFVPAMERNPATGLHWPRDPSLVLGRITFRPCPLRIINTLTFHATEMVVCYEDTIARIRDKFLRYNDNAAQYEWRKDLAFGQEEGKLHLEKTLAENGFQIDLHFRPVSVIWIFYILPPDDSSGESDSESEKCGSTAAAEIKQTAGQETLPGEEVN</sequence>
<name>A0A084WQR5_ANOSI</name>
<dbReference type="SUPFAM" id="SSF55856">
    <property type="entry name" value="Cytochrome b5-like heme/steroid binding domain"/>
    <property type="match status" value="1"/>
</dbReference>
<dbReference type="Proteomes" id="UP000030765">
    <property type="component" value="Unassembled WGS sequence"/>
</dbReference>
<dbReference type="EnsemblMetazoa" id="ASIC020802-RA">
    <property type="protein sequence ID" value="ASIC020802-PA"/>
    <property type="gene ID" value="ASIC020802"/>
</dbReference>
<organism evidence="6">
    <name type="scientific">Anopheles sinensis</name>
    <name type="common">Mosquito</name>
    <dbReference type="NCBI Taxonomy" id="74873"/>
    <lineage>
        <taxon>Eukaryota</taxon>
        <taxon>Metazoa</taxon>
        <taxon>Ecdysozoa</taxon>
        <taxon>Arthropoda</taxon>
        <taxon>Hexapoda</taxon>
        <taxon>Insecta</taxon>
        <taxon>Pterygota</taxon>
        <taxon>Neoptera</taxon>
        <taxon>Endopterygota</taxon>
        <taxon>Diptera</taxon>
        <taxon>Nematocera</taxon>
        <taxon>Culicoidea</taxon>
        <taxon>Culicidae</taxon>
        <taxon>Anophelinae</taxon>
        <taxon>Anopheles</taxon>
    </lineage>
</organism>